<sequence>MVSRRSHRNSAMFVPPLFATVVVWVCLQAVLVISTLPEANYPVLSLLSTLGAAAAFTVLLRVGLGRGKPLPRPVAVAVAAGMPLTTLVNAYAMAPGTDFYPTPMAPVLLSPVMAVLALQGRTRTAAVSVVAVLACLVWLRAVATSGPVWAPEGLYFCGPVVMWWVWGAVTESLRRTSQLDLMRSDSAYALAREERRRTRERAEARERRRLLLEVAAVPLLRTVATSDAPQDDEVRTMLKAVEKDLRAELRGRDLLDPAVRRAASTARGRGVGVDVVDHAPPGADQEVLQPLRSLVAAALLACSDGELTARRPPHDMVLTLVHVGSRSSMEAVERAVRDVTPRLTGTGEVTVEVTADEDALVVDVSRSPRSAAG</sequence>
<accession>A0A316AE47</accession>
<organism evidence="2 3">
    <name type="scientific">Quadrisphaera granulorum</name>
    <dbReference type="NCBI Taxonomy" id="317664"/>
    <lineage>
        <taxon>Bacteria</taxon>
        <taxon>Bacillati</taxon>
        <taxon>Actinomycetota</taxon>
        <taxon>Actinomycetes</taxon>
        <taxon>Kineosporiales</taxon>
        <taxon>Kineosporiaceae</taxon>
        <taxon>Quadrisphaera</taxon>
    </lineage>
</organism>
<feature type="transmembrane region" description="Helical" evidence="1">
    <location>
        <begin position="39"/>
        <end position="62"/>
    </location>
</feature>
<keyword evidence="1" id="KW-1133">Transmembrane helix</keyword>
<name>A0A316AE47_9ACTN</name>
<gene>
    <name evidence="2" type="ORF">BXY45_10475</name>
</gene>
<keyword evidence="1" id="KW-0812">Transmembrane</keyword>
<feature type="transmembrane region" description="Helical" evidence="1">
    <location>
        <begin position="153"/>
        <end position="173"/>
    </location>
</feature>
<feature type="transmembrane region" description="Helical" evidence="1">
    <location>
        <begin position="74"/>
        <end position="94"/>
    </location>
</feature>
<evidence type="ECO:0000313" key="2">
    <source>
        <dbReference type="EMBL" id="PWJ55154.1"/>
    </source>
</evidence>
<comment type="caution">
    <text evidence="2">The sequence shown here is derived from an EMBL/GenBank/DDBJ whole genome shotgun (WGS) entry which is preliminary data.</text>
</comment>
<dbReference type="EMBL" id="QGDQ01000004">
    <property type="protein sequence ID" value="PWJ55154.1"/>
    <property type="molecule type" value="Genomic_DNA"/>
</dbReference>
<reference evidence="2 3" key="1">
    <citation type="submission" date="2018-03" db="EMBL/GenBank/DDBJ databases">
        <title>Genomic Encyclopedia of Archaeal and Bacterial Type Strains, Phase II (KMG-II): from individual species to whole genera.</title>
        <authorList>
            <person name="Goeker M."/>
        </authorList>
    </citation>
    <scope>NUCLEOTIDE SEQUENCE [LARGE SCALE GENOMIC DNA]</scope>
    <source>
        <strain evidence="2 3">DSM 44889</strain>
    </source>
</reference>
<keyword evidence="3" id="KW-1185">Reference proteome</keyword>
<evidence type="ECO:0000313" key="3">
    <source>
        <dbReference type="Proteomes" id="UP000245469"/>
    </source>
</evidence>
<protein>
    <submittedName>
        <fullName evidence="2">Uncharacterized protein</fullName>
    </submittedName>
</protein>
<feature type="transmembrane region" description="Helical" evidence="1">
    <location>
        <begin position="12"/>
        <end position="33"/>
    </location>
</feature>
<proteinExistence type="predicted"/>
<evidence type="ECO:0000256" key="1">
    <source>
        <dbReference type="SAM" id="Phobius"/>
    </source>
</evidence>
<dbReference type="Proteomes" id="UP000245469">
    <property type="component" value="Unassembled WGS sequence"/>
</dbReference>
<keyword evidence="1" id="KW-0472">Membrane</keyword>
<feature type="transmembrane region" description="Helical" evidence="1">
    <location>
        <begin position="125"/>
        <end position="141"/>
    </location>
</feature>
<feature type="transmembrane region" description="Helical" evidence="1">
    <location>
        <begin position="100"/>
        <end position="118"/>
    </location>
</feature>
<dbReference type="AlphaFoldDB" id="A0A316AE47"/>